<dbReference type="Proteomes" id="UP001215712">
    <property type="component" value="Unassembled WGS sequence"/>
</dbReference>
<dbReference type="Pfam" id="PF12765">
    <property type="entry name" value="Cohesin_HEAT"/>
    <property type="match status" value="1"/>
</dbReference>
<feature type="region of interest" description="Disordered" evidence="8">
    <location>
        <begin position="255"/>
        <end position="274"/>
    </location>
</feature>
<evidence type="ECO:0000313" key="10">
    <source>
        <dbReference type="EMBL" id="KAJ5703703.1"/>
    </source>
</evidence>
<keyword evidence="4 6" id="KW-0539">Nucleus</keyword>
<dbReference type="SUPFAM" id="SSF48371">
    <property type="entry name" value="ARM repeat"/>
    <property type="match status" value="1"/>
</dbReference>
<keyword evidence="3 6" id="KW-0677">Repeat</keyword>
<proteinExistence type="inferred from homology"/>
<reference evidence="10" key="2">
    <citation type="submission" date="2023-01" db="EMBL/GenBank/DDBJ databases">
        <authorList>
            <person name="Petersen C."/>
        </authorList>
    </citation>
    <scope>NUCLEOTIDE SEQUENCE</scope>
    <source>
        <strain evidence="10">IBT 17514</strain>
    </source>
</reference>
<keyword evidence="11" id="KW-1185">Reference proteome</keyword>
<dbReference type="InterPro" id="IPR016024">
    <property type="entry name" value="ARM-type_fold"/>
</dbReference>
<sequence>MDQHGHAVQVIVNGHLQSQPGHTSNMSLPNRSRPLSVDEALQYSSMSSAPVFGLDCIIQPDVGRPSNTTSINHVLQAGRNTLSELDAEIQSGQDDSSRLDTSCKYLQQLLDGDQLTEFKFKLPPALSGNRNSNPPTTKSLSSRYQLGSFAKLMLDSTDIAFRYPETSTPKVKADKEAVKKASTAWNKQAFAANKTTSVPYLPIQPTQPSEVIQQNPPLQPPHPYQFPQTPQKPQTPQQSRSSQPSSSQFSIVIPVKSSPTKPSPVKHEQQTKGSLLQVVIDPEESMNAIRLRDQKAEADDALMKLQDLLGEIFEAEDQIEPDATIVATPDKPNPLFVGARSLEVHGALLSSDAHGRLQKAIQKVARFDRLQDVPSDYLKRIQKLCEKPIIASQSPDLTLNDPSSEAEAQEWAAKVEDVLNALLSISTLLETMSGRRTERGLCPEDLIEAIPTVLNQAFDHCIIPAVESRSGGKNGELFAFFSGQKRVIASLIHQSKKVLALFADFLSRIEVSEGTITAAEFFATKLIFVENAHNDKDSAIGYQKYESARRAGMDVLAKIFAKYPEQRPFILDEILVSLEKLPSTRQSARQFKLGDGKSIQLLTALVLQLVQTTALDTPTRSKAKRPVRADDDDEMMDDDNDSKNPETDDDELDESLERLAAKVNRLCDNAMRSAQYIVKFIVQRAMTSTKSGDQPYRNILDLFTEDLISVLGSIEWPAAELLLRIMAMHMIGIAELDKSPATAKSMALELLGLMGSAISDLATNVQHMLPAMEDLDSDLTDFLKQQYEDSCSRALHDQDLVAPRGPYRMALEYLSQDRKSDSSQLTSARGFYLAQWAKTMCGLYYNSDEKEEIAHDDLTDDLVVLLSRSFSDTRWFETHRQFDPISFTHARFAYSLTVLNSNFGKAFDRILGVLLKSIASDQAKVRSRSLKSVISLLEKDPNLLDRDDSIMKVILHCTKDASPMVRDSALSLVAKCIGLKRKKLEDKGCRAILACTSDPTAGIRKRCIGLLKELYHKTQNLDLKMTILDNFLLRTGDLEESVATLARQTFEEMWLMPYHESIDSTSEAPKINMALNEQADLIVNLIEESETALDSLGICLKAVLSEKSKAAAMNFKVCKLLVSIMLQKLVENVADDGKKLQARVQTITIFAKSNAKLFSPDQLEALQPYIGHLATNDDLLIFRSVVIIYRCVLPYLSSSHDTLLQNVQGLLLKSVAKLPSAELNEVMACLWTISEIRRDDKEKLYNLTKSVIGPLQRYKKIDLAVDANVGNRVKGYTRILGCIGRQCDLEKFLGSFKHAYPTWNGKSSAGLMVDSILPFASSKQPLDVRVMALESLGSICQSWPSQFDREATRKIFAEVFKEDSPKLQNIVLGSFADFFAIHEGKSEKAVMSTTDTGSQETPTRLGGSLKASDSDGAAALIAQHFLKNMLKVAQSRQDIYSLTAIELIASINRQGLVHPKECAGVLVSLETSTVPAIAKVAFDTHKMLHSQYESMFEREYMRAVQEAFYYQRDVVGDSSGATARPYASKLAPLFEIVKISNSRYQKKFLSNLCGKVNFELKKLDAKGDPPEHLLLTRFIAQNLAYFDYGQLAELIPTILTLERIVSSTGTVVAHAIETDIFPSPIGPPMVETPSGMMEITPAIPIPPPMPQLANPATLRLLATAAASLSILWEARTYLRRLYGVNSHGKEGKPGTKELNKTATKVHGVTGDRFWEAVAKNMASLTSEEAMLNKCREFSTLLAIDEEFKVAPGDDEGDIDAIGDLDDMDAMPCGSRPMKRKSSVTSTGVNKRPKSRKSSFGKKRSSTDLEDWD</sequence>
<evidence type="ECO:0000313" key="11">
    <source>
        <dbReference type="Proteomes" id="UP001215712"/>
    </source>
</evidence>
<evidence type="ECO:0000256" key="2">
    <source>
        <dbReference type="ARBA" id="ARBA00009252"/>
    </source>
</evidence>
<evidence type="ECO:0000256" key="5">
    <source>
        <dbReference type="ARBA" id="ARBA00023306"/>
    </source>
</evidence>
<feature type="compositionally biased region" description="Acidic residues" evidence="8">
    <location>
        <begin position="1754"/>
        <end position="1768"/>
    </location>
</feature>
<comment type="similarity">
    <text evidence="2 6">Belongs to the SCC2/Nipped-B family.</text>
</comment>
<feature type="region of interest" description="Disordered" evidence="8">
    <location>
        <begin position="1754"/>
        <end position="1812"/>
    </location>
</feature>
<feature type="region of interest" description="Disordered" evidence="8">
    <location>
        <begin position="618"/>
        <end position="653"/>
    </location>
</feature>
<feature type="compositionally biased region" description="Acidic residues" evidence="8">
    <location>
        <begin position="630"/>
        <end position="640"/>
    </location>
</feature>
<dbReference type="GO" id="GO:0090694">
    <property type="term" value="C:Scc2-Scc4 cohesin loading complex"/>
    <property type="evidence" value="ECO:0007669"/>
    <property type="project" value="TreeGrafter"/>
</dbReference>
<dbReference type="GO" id="GO:0034087">
    <property type="term" value="P:establishment of mitotic sister chromatid cohesion"/>
    <property type="evidence" value="ECO:0007669"/>
    <property type="project" value="TreeGrafter"/>
</dbReference>
<dbReference type="CDD" id="cd23958">
    <property type="entry name" value="SCC2"/>
    <property type="match status" value="1"/>
</dbReference>
<keyword evidence="7" id="KW-0175">Coiled coil</keyword>
<dbReference type="GO" id="GO:0003682">
    <property type="term" value="F:chromatin binding"/>
    <property type="evidence" value="ECO:0007669"/>
    <property type="project" value="TreeGrafter"/>
</dbReference>
<feature type="compositionally biased region" description="Low complexity" evidence="8">
    <location>
        <begin position="225"/>
        <end position="250"/>
    </location>
</feature>
<dbReference type="InterPro" id="IPR033031">
    <property type="entry name" value="Scc2/Nipped-B"/>
</dbReference>
<comment type="subcellular location">
    <subcellularLocation>
        <location evidence="1 6">Nucleus</location>
    </subcellularLocation>
</comment>
<dbReference type="GO" id="GO:0010468">
    <property type="term" value="P:regulation of gene expression"/>
    <property type="evidence" value="ECO:0007669"/>
    <property type="project" value="InterPro"/>
</dbReference>
<evidence type="ECO:0000256" key="1">
    <source>
        <dbReference type="ARBA" id="ARBA00004123"/>
    </source>
</evidence>
<feature type="coiled-coil region" evidence="7">
    <location>
        <begin position="288"/>
        <end position="318"/>
    </location>
</feature>
<evidence type="ECO:0000256" key="7">
    <source>
        <dbReference type="SAM" id="Coils"/>
    </source>
</evidence>
<name>A0AAD6MQM9_9EURO</name>
<dbReference type="InterPro" id="IPR011989">
    <property type="entry name" value="ARM-like"/>
</dbReference>
<dbReference type="PANTHER" id="PTHR21704:SF18">
    <property type="entry name" value="NIPPED-B-LIKE PROTEIN"/>
    <property type="match status" value="1"/>
</dbReference>
<dbReference type="PANTHER" id="PTHR21704">
    <property type="entry name" value="NIPPED-B-LIKE PROTEIN DELANGIN SCC2-RELATED"/>
    <property type="match status" value="1"/>
</dbReference>
<dbReference type="GO" id="GO:0071169">
    <property type="term" value="P:establishment of protein localization to chromatin"/>
    <property type="evidence" value="ECO:0007669"/>
    <property type="project" value="TreeGrafter"/>
</dbReference>
<dbReference type="GO" id="GO:1990414">
    <property type="term" value="P:replication-born double-strand break repair via sister chromatid exchange"/>
    <property type="evidence" value="ECO:0007669"/>
    <property type="project" value="TreeGrafter"/>
</dbReference>
<evidence type="ECO:0000256" key="4">
    <source>
        <dbReference type="ARBA" id="ARBA00023242"/>
    </source>
</evidence>
<protein>
    <recommendedName>
        <fullName evidence="6">Sister chromatid cohesion protein</fullName>
    </recommendedName>
</protein>
<evidence type="ECO:0000256" key="6">
    <source>
        <dbReference type="RuleBase" id="RU364107"/>
    </source>
</evidence>
<accession>A0AAD6MQM9</accession>
<dbReference type="Gene3D" id="1.25.10.10">
    <property type="entry name" value="Leucine-rich Repeat Variant"/>
    <property type="match status" value="1"/>
</dbReference>
<reference evidence="10" key="1">
    <citation type="journal article" date="2023" name="IMA Fungus">
        <title>Comparative genomic study of the Penicillium genus elucidates a diverse pangenome and 15 lateral gene transfer events.</title>
        <authorList>
            <person name="Petersen C."/>
            <person name="Sorensen T."/>
            <person name="Nielsen M.R."/>
            <person name="Sondergaard T.E."/>
            <person name="Sorensen J.L."/>
            <person name="Fitzpatrick D.A."/>
            <person name="Frisvad J.C."/>
            <person name="Nielsen K.L."/>
        </authorList>
    </citation>
    <scope>NUCLEOTIDE SEQUENCE</scope>
    <source>
        <strain evidence="10">IBT 17514</strain>
    </source>
</reference>
<feature type="compositionally biased region" description="Polar residues" evidence="8">
    <location>
        <begin position="199"/>
        <end position="212"/>
    </location>
</feature>
<evidence type="ECO:0000259" key="9">
    <source>
        <dbReference type="Pfam" id="PF12830"/>
    </source>
</evidence>
<evidence type="ECO:0000256" key="3">
    <source>
        <dbReference type="ARBA" id="ARBA00022737"/>
    </source>
</evidence>
<dbReference type="Pfam" id="PF12830">
    <property type="entry name" value="Nipped-B_C"/>
    <property type="match status" value="1"/>
</dbReference>
<dbReference type="GO" id="GO:0140588">
    <property type="term" value="P:chromatin looping"/>
    <property type="evidence" value="ECO:0007669"/>
    <property type="project" value="InterPro"/>
</dbReference>
<feature type="region of interest" description="Disordered" evidence="8">
    <location>
        <begin position="199"/>
        <end position="250"/>
    </location>
</feature>
<gene>
    <name evidence="10" type="ORF">N7493_011628</name>
</gene>
<keyword evidence="5 6" id="KW-0131">Cell cycle</keyword>
<evidence type="ECO:0000256" key="8">
    <source>
        <dbReference type="SAM" id="MobiDB-lite"/>
    </source>
</evidence>
<comment type="caution">
    <text evidence="10">The sequence shown here is derived from an EMBL/GenBank/DDBJ whole genome shotgun (WGS) entry which is preliminary data.</text>
</comment>
<feature type="domain" description="Sister chromatid cohesion C-terminal" evidence="9">
    <location>
        <begin position="1419"/>
        <end position="1604"/>
    </location>
</feature>
<dbReference type="EMBL" id="JAQJAN010000021">
    <property type="protein sequence ID" value="KAJ5703703.1"/>
    <property type="molecule type" value="Genomic_DNA"/>
</dbReference>
<dbReference type="InterPro" id="IPR026003">
    <property type="entry name" value="Cohesin_HEAT"/>
</dbReference>
<dbReference type="InterPro" id="IPR024986">
    <property type="entry name" value="Nipped-B_C"/>
</dbReference>
<organism evidence="10 11">
    <name type="scientific">Penicillium malachiteum</name>
    <dbReference type="NCBI Taxonomy" id="1324776"/>
    <lineage>
        <taxon>Eukaryota</taxon>
        <taxon>Fungi</taxon>
        <taxon>Dikarya</taxon>
        <taxon>Ascomycota</taxon>
        <taxon>Pezizomycotina</taxon>
        <taxon>Eurotiomycetes</taxon>
        <taxon>Eurotiomycetidae</taxon>
        <taxon>Eurotiales</taxon>
        <taxon>Aspergillaceae</taxon>
        <taxon>Penicillium</taxon>
    </lineage>
</organism>
<feature type="compositionally biased region" description="Basic residues" evidence="8">
    <location>
        <begin position="1790"/>
        <end position="1803"/>
    </location>
</feature>
<dbReference type="GO" id="GO:0061775">
    <property type="term" value="F:cohesin loader activity"/>
    <property type="evidence" value="ECO:0007669"/>
    <property type="project" value="InterPro"/>
</dbReference>